<proteinExistence type="predicted"/>
<accession>A0A136Q4D9</accession>
<dbReference type="KEGG" id="cmiu:B1H56_11505"/>
<reference evidence="1 2" key="1">
    <citation type="submission" date="2016-02" db="EMBL/GenBank/DDBJ databases">
        <authorList>
            <person name="Wen L."/>
            <person name="He K."/>
            <person name="Yang H."/>
        </authorList>
    </citation>
    <scope>NUCLEOTIDE SEQUENCE [LARGE SCALE GENOMIC DNA]</scope>
    <source>
        <strain evidence="1 2">DSM 22607</strain>
    </source>
</reference>
<protein>
    <recommendedName>
        <fullName evidence="3">DUF1015 domain-containing protein</fullName>
    </recommendedName>
</protein>
<comment type="caution">
    <text evidence="1">The sequence shown here is derived from an EMBL/GenBank/DDBJ whole genome shotgun (WGS) entry which is preliminary data.</text>
</comment>
<evidence type="ECO:0008006" key="3">
    <source>
        <dbReference type="Google" id="ProtNLM"/>
    </source>
</evidence>
<dbReference type="OrthoDB" id="6396832at2"/>
<keyword evidence="2" id="KW-1185">Reference proteome</keyword>
<dbReference type="EMBL" id="LSZW01000061">
    <property type="protein sequence ID" value="KXK65545.1"/>
    <property type="molecule type" value="Genomic_DNA"/>
</dbReference>
<dbReference type="PANTHER" id="PTHR36454">
    <property type="entry name" value="LMO2823 PROTEIN"/>
    <property type="match status" value="1"/>
</dbReference>
<dbReference type="PANTHER" id="PTHR36454:SF1">
    <property type="entry name" value="DUF1015 DOMAIN-CONTAINING PROTEIN"/>
    <property type="match status" value="1"/>
</dbReference>
<dbReference type="Pfam" id="PF06245">
    <property type="entry name" value="DUF1015"/>
    <property type="match status" value="1"/>
</dbReference>
<dbReference type="STRING" id="626937.HMPREF3293_01759"/>
<gene>
    <name evidence="1" type="ORF">HMPREF3293_01759</name>
</gene>
<evidence type="ECO:0000313" key="1">
    <source>
        <dbReference type="EMBL" id="KXK65545.1"/>
    </source>
</evidence>
<dbReference type="PATRIC" id="fig|626937.4.peg.1737"/>
<sequence>MPNLFPVGRQKLEETMEERKEQGFKIPRVLLPAENINLAKWACIACDQFTSQPDYWKAVERLVGNAPSTLHITLPEIYLEDEDVGSHIADMKETMHAYLEDGVLQELPQGVVLTERHIGGKVRKGVLLAMDLEQYDYRIGHRPLLRATEQTVLSRIPPRAEIRRGAAVELPHVMLLMDDEKDSVIGPLHTQRNTLPKLYDFDLMMDGGRIEGWFVDNPRLLEDLTAALMELPRRDNMLFCVGDGNHSLATAKAIWEEAKETLSIEEQKDHPLRYALCEIINLRDRAVEFMPIHRVMFGVNAAGCVQYLVERLREKGKKAKLVFGRWRSEIEHDGTYQIPFLYHDGAGRIIIENPEHPLAIGEVQEVFEDYIRENPSAKLDYIHGDEAFMELSRQYDNIGFYFEAMEKSEFFDLIVKCGVLPKKTFSLGEAEEKRYYLEGRLIAPYAKEEEPAAPEEE</sequence>
<dbReference type="InterPro" id="IPR008323">
    <property type="entry name" value="UCP033563"/>
</dbReference>
<name>A0A136Q4D9_9FIRM</name>
<dbReference type="AlphaFoldDB" id="A0A136Q4D9"/>
<dbReference type="Proteomes" id="UP000070366">
    <property type="component" value="Unassembled WGS sequence"/>
</dbReference>
<organism evidence="1 2">
    <name type="scientific">Christensenella minuta</name>
    <dbReference type="NCBI Taxonomy" id="626937"/>
    <lineage>
        <taxon>Bacteria</taxon>
        <taxon>Bacillati</taxon>
        <taxon>Bacillota</taxon>
        <taxon>Clostridia</taxon>
        <taxon>Christensenellales</taxon>
        <taxon>Christensenellaceae</taxon>
        <taxon>Christensenella</taxon>
    </lineage>
</organism>
<evidence type="ECO:0000313" key="2">
    <source>
        <dbReference type="Proteomes" id="UP000070366"/>
    </source>
</evidence>